<feature type="compositionally biased region" description="Basic residues" evidence="1">
    <location>
        <begin position="71"/>
        <end position="82"/>
    </location>
</feature>
<keyword evidence="3" id="KW-1185">Reference proteome</keyword>
<keyword evidence="2" id="KW-0675">Receptor</keyword>
<protein>
    <submittedName>
        <fullName evidence="2">Tripartite tricarboxylate transporter family receptor domain-containing protein</fullName>
    </submittedName>
</protein>
<dbReference type="Gene3D" id="3.40.190.150">
    <property type="entry name" value="Bordetella uptake gene, domain 1"/>
    <property type="match status" value="2"/>
</dbReference>
<name>A0AAD4QVD5_9BILA</name>
<dbReference type="AlphaFoldDB" id="A0AAD4QVD5"/>
<dbReference type="Gene3D" id="3.40.190.10">
    <property type="entry name" value="Periplasmic binding protein-like II"/>
    <property type="match status" value="1"/>
</dbReference>
<reference evidence="2" key="1">
    <citation type="submission" date="2022-01" db="EMBL/GenBank/DDBJ databases">
        <title>Genome Sequence Resource for Two Populations of Ditylenchus destructor, the Migratory Endoparasitic Phytonematode.</title>
        <authorList>
            <person name="Zhang H."/>
            <person name="Lin R."/>
            <person name="Xie B."/>
        </authorList>
    </citation>
    <scope>NUCLEOTIDE SEQUENCE</scope>
    <source>
        <strain evidence="2">BazhouSP</strain>
    </source>
</reference>
<dbReference type="Pfam" id="PF03401">
    <property type="entry name" value="TctC"/>
    <property type="match status" value="1"/>
</dbReference>
<dbReference type="EMBL" id="JAKKPZ010000905">
    <property type="protein sequence ID" value="KAI1691588.1"/>
    <property type="molecule type" value="Genomic_DNA"/>
</dbReference>
<sequence>MLPLSANADNAAWPTKPIRLLVGFPGGSTPDIAARHHRRAAGQGVGPAGGGRQQGRRLGQHRGRPGGQGQRRPHAGHRHQRQPHVVEDAIPQAALRPGQGLHLPFADRDRSAGAGGAEQPALGHRLLRRRPQGRRQVELRLGGHRLCRSPGHGAAQDPRARLQAQHVPYQGNRRSITAMLGDQVQMGLIPPGVAMPQIKAGKLKAIGLTGGRSALVPEIPPLSDAGVKDFNLEVWVALLARPNLSKVAQARISRELEAIMKNPDVRRKLFEQGWQAVGTSPDGMRTRVNEEPRS</sequence>
<organism evidence="2 3">
    <name type="scientific">Ditylenchus destructor</name>
    <dbReference type="NCBI Taxonomy" id="166010"/>
    <lineage>
        <taxon>Eukaryota</taxon>
        <taxon>Metazoa</taxon>
        <taxon>Ecdysozoa</taxon>
        <taxon>Nematoda</taxon>
        <taxon>Chromadorea</taxon>
        <taxon>Rhabditida</taxon>
        <taxon>Tylenchina</taxon>
        <taxon>Tylenchomorpha</taxon>
        <taxon>Sphaerularioidea</taxon>
        <taxon>Anguinidae</taxon>
        <taxon>Anguininae</taxon>
        <taxon>Ditylenchus</taxon>
    </lineage>
</organism>
<feature type="region of interest" description="Disordered" evidence="1">
    <location>
        <begin position="30"/>
        <end position="83"/>
    </location>
</feature>
<evidence type="ECO:0000313" key="3">
    <source>
        <dbReference type="Proteomes" id="UP001201812"/>
    </source>
</evidence>
<gene>
    <name evidence="2" type="ORF">DdX_21789</name>
</gene>
<feature type="compositionally biased region" description="Basic residues" evidence="1">
    <location>
        <begin position="54"/>
        <end position="64"/>
    </location>
</feature>
<dbReference type="PANTHER" id="PTHR42928">
    <property type="entry name" value="TRICARBOXYLATE-BINDING PROTEIN"/>
    <property type="match status" value="1"/>
</dbReference>
<evidence type="ECO:0000256" key="1">
    <source>
        <dbReference type="SAM" id="MobiDB-lite"/>
    </source>
</evidence>
<dbReference type="InterPro" id="IPR005064">
    <property type="entry name" value="BUG"/>
</dbReference>
<dbReference type="InterPro" id="IPR042100">
    <property type="entry name" value="Bug_dom1"/>
</dbReference>
<feature type="compositionally biased region" description="Gly residues" evidence="1">
    <location>
        <begin position="43"/>
        <end position="53"/>
    </location>
</feature>
<feature type="region of interest" description="Disordered" evidence="1">
    <location>
        <begin position="99"/>
        <end position="134"/>
    </location>
</feature>
<proteinExistence type="predicted"/>
<dbReference type="Proteomes" id="UP001201812">
    <property type="component" value="Unassembled WGS sequence"/>
</dbReference>
<evidence type="ECO:0000313" key="2">
    <source>
        <dbReference type="EMBL" id="KAI1691588.1"/>
    </source>
</evidence>
<accession>A0AAD4QVD5</accession>
<comment type="caution">
    <text evidence="2">The sequence shown here is derived from an EMBL/GenBank/DDBJ whole genome shotgun (WGS) entry which is preliminary data.</text>
</comment>
<dbReference type="PANTHER" id="PTHR42928:SF5">
    <property type="entry name" value="BLR1237 PROTEIN"/>
    <property type="match status" value="1"/>
</dbReference>